<name>A0AA88H0J9_NAELO</name>
<sequence length="237" mass="27605">MIEQIKLITFHDSISTTASTEEQLTSEENTFLEFESMEHEFSLTLPLLYQISARQSLGNTPICQYFSRFSMDSALCMFETQVYFERLGPKSKHDSILSNEKEKLKVLKQSLYEQMTRNIGKPVPLRFEKNIEIVTGIGNEALHVAFSTPIGSPIHQKNLVHVHTSFLLENPSPHQLFMTNTTTQQHPSHETKQVDETEKENMLYIVTIKTTIMDAFYTEFMQQLFENIHREFKYKKN</sequence>
<organism evidence="1 2">
    <name type="scientific">Naegleria lovaniensis</name>
    <name type="common">Amoeba</name>
    <dbReference type="NCBI Taxonomy" id="51637"/>
    <lineage>
        <taxon>Eukaryota</taxon>
        <taxon>Discoba</taxon>
        <taxon>Heterolobosea</taxon>
        <taxon>Tetramitia</taxon>
        <taxon>Eutetramitia</taxon>
        <taxon>Vahlkampfiidae</taxon>
        <taxon>Naegleria</taxon>
    </lineage>
</organism>
<dbReference type="RefSeq" id="XP_044553845.1">
    <property type="nucleotide sequence ID" value="XM_044689312.1"/>
</dbReference>
<gene>
    <name evidence="1" type="ORF">C9374_013436</name>
</gene>
<protein>
    <submittedName>
        <fullName evidence="1">Uncharacterized protein</fullName>
    </submittedName>
</protein>
<proteinExistence type="predicted"/>
<dbReference type="AlphaFoldDB" id="A0AA88H0J9"/>
<evidence type="ECO:0000313" key="1">
    <source>
        <dbReference type="EMBL" id="KAG2391951.1"/>
    </source>
</evidence>
<evidence type="ECO:0000313" key="2">
    <source>
        <dbReference type="Proteomes" id="UP000816034"/>
    </source>
</evidence>
<reference evidence="1 2" key="1">
    <citation type="journal article" date="2018" name="BMC Genomics">
        <title>The genome of Naegleria lovaniensis, the basis for a comparative approach to unravel pathogenicity factors of the human pathogenic amoeba N. fowleri.</title>
        <authorList>
            <person name="Liechti N."/>
            <person name="Schurch N."/>
            <person name="Bruggmann R."/>
            <person name="Wittwer M."/>
        </authorList>
    </citation>
    <scope>NUCLEOTIDE SEQUENCE [LARGE SCALE GENOMIC DNA]</scope>
    <source>
        <strain evidence="1 2">ATCC 30569</strain>
    </source>
</reference>
<dbReference type="GeneID" id="68105889"/>
<comment type="caution">
    <text evidence="1">The sequence shown here is derived from an EMBL/GenBank/DDBJ whole genome shotgun (WGS) entry which is preliminary data.</text>
</comment>
<accession>A0AA88H0J9</accession>
<keyword evidence="2" id="KW-1185">Reference proteome</keyword>
<dbReference type="Proteomes" id="UP000816034">
    <property type="component" value="Unassembled WGS sequence"/>
</dbReference>
<dbReference type="EMBL" id="PYSW02000006">
    <property type="protein sequence ID" value="KAG2391951.1"/>
    <property type="molecule type" value="Genomic_DNA"/>
</dbReference>